<gene>
    <name evidence="1" type="ORF">LOK49_LG08G01747</name>
</gene>
<protein>
    <submittedName>
        <fullName evidence="1">Sucrose transport protein SUC2</fullName>
    </submittedName>
</protein>
<dbReference type="EMBL" id="CM045766">
    <property type="protein sequence ID" value="KAI8003114.1"/>
    <property type="molecule type" value="Genomic_DNA"/>
</dbReference>
<reference evidence="1 2" key="1">
    <citation type="journal article" date="2022" name="Plant J.">
        <title>Chromosome-level genome of Camellia lanceoleosa provides a valuable resource for understanding genome evolution and self-incompatibility.</title>
        <authorList>
            <person name="Gong W."/>
            <person name="Xiao S."/>
            <person name="Wang L."/>
            <person name="Liao Z."/>
            <person name="Chang Y."/>
            <person name="Mo W."/>
            <person name="Hu G."/>
            <person name="Li W."/>
            <person name="Zhao G."/>
            <person name="Zhu H."/>
            <person name="Hu X."/>
            <person name="Ji K."/>
            <person name="Xiang X."/>
            <person name="Song Q."/>
            <person name="Yuan D."/>
            <person name="Jin S."/>
            <person name="Zhang L."/>
        </authorList>
    </citation>
    <scope>NUCLEOTIDE SEQUENCE [LARGE SCALE GENOMIC DNA]</scope>
    <source>
        <strain evidence="1">SQ_2022a</strain>
    </source>
</reference>
<dbReference type="Proteomes" id="UP001060215">
    <property type="component" value="Chromosome 9"/>
</dbReference>
<sequence>MVYQPQIQYPYDQFFEEKEQPSPLKKAILVASIAAGVQYGWALQLSLLTPYVQLLGVPHKWAAFIWLCGPVSGLLVQPTVGYYSDRCTSRFGRRRPFIVTGAMLIVAAVVLIGFAADIGKVLGDSLEKGKKPASVAIFVLGFWLLDIGNNTLQGPCRAFLADISGNDEAMLRISNAIFAFFMAIGNLIGYGLGSYSNLYKFFPFTKTEACDEHCANLKACFLFSVFILTTITTFAVTLVGEKPLMAPTGRENVAIMIIGDGDDERVVATGFFEQIVLALKSLSKPMWILLFLTSLNWVGWFPFLLYDTDWMGKEVYGGRVDGTAEEIELYYEGVSTGALGLVWYVLTLGITSLAIEPLVQVLGGVKQVWSLGNFLLAVGMVMTVVITSMADQARNVAAVAGNGGGLVLPPSEVRWASLCLFALLGIPQAVTYSLPFALTSIISNSVGAGQGLALGVLNLSIVIPQEGSSSTDLHSNGTTEVPCSLVNGGLPLPADLRDDADRAVAVALSSNVEDDKAAVEGSLSRVLVVEETMEGASFSNEICVAVEESSLPMESQYQGQCNHTLQNGVEATCVSNTQQPVGGTVYGPIFFQGFLKSLSQSYIDRPGIQLEIVLGQNAFGPQIFGPSCSGLKAPSVGPTCATSGDASQAKLGAISSPTTSSSNTHRLKKGKRKWSKREGLKHCLLAGKFSGFARRLVQSGATSNKGFVKSFKYGSTATVLPSSTHCPNPSTLSPNLQPSSNRGLVQEAQYTLQMGQRLGLEFKGHESEVIGEIIQMEERDKEQLERGKGKVE</sequence>
<accession>A0ACC0GR43</accession>
<evidence type="ECO:0000313" key="1">
    <source>
        <dbReference type="EMBL" id="KAI8003114.1"/>
    </source>
</evidence>
<proteinExistence type="predicted"/>
<evidence type="ECO:0000313" key="2">
    <source>
        <dbReference type="Proteomes" id="UP001060215"/>
    </source>
</evidence>
<name>A0ACC0GR43_9ERIC</name>
<organism evidence="1 2">
    <name type="scientific">Camellia lanceoleosa</name>
    <dbReference type="NCBI Taxonomy" id="1840588"/>
    <lineage>
        <taxon>Eukaryota</taxon>
        <taxon>Viridiplantae</taxon>
        <taxon>Streptophyta</taxon>
        <taxon>Embryophyta</taxon>
        <taxon>Tracheophyta</taxon>
        <taxon>Spermatophyta</taxon>
        <taxon>Magnoliopsida</taxon>
        <taxon>eudicotyledons</taxon>
        <taxon>Gunneridae</taxon>
        <taxon>Pentapetalae</taxon>
        <taxon>asterids</taxon>
        <taxon>Ericales</taxon>
        <taxon>Theaceae</taxon>
        <taxon>Camellia</taxon>
    </lineage>
</organism>
<comment type="caution">
    <text evidence="1">The sequence shown here is derived from an EMBL/GenBank/DDBJ whole genome shotgun (WGS) entry which is preliminary data.</text>
</comment>
<keyword evidence="2" id="KW-1185">Reference proteome</keyword>